<reference evidence="2 3" key="1">
    <citation type="submission" date="2016-01" db="EMBL/GenBank/DDBJ databases">
        <title>Genome sequence of Oerskovia enterophila VJag, an agar and cellulose degrading bacterium.</title>
        <authorList>
            <person name="Poehlein A."/>
            <person name="Jag V."/>
            <person name="Bengelsdorf F."/>
            <person name="Duerre P."/>
            <person name="Daniel R."/>
        </authorList>
    </citation>
    <scope>NUCLEOTIDE SEQUENCE [LARGE SCALE GENOMIC DNA]</scope>
    <source>
        <strain evidence="2 3">VJag</strain>
    </source>
</reference>
<organism evidence="2 3">
    <name type="scientific">Oerskovia enterophila</name>
    <dbReference type="NCBI Taxonomy" id="43678"/>
    <lineage>
        <taxon>Bacteria</taxon>
        <taxon>Bacillati</taxon>
        <taxon>Actinomycetota</taxon>
        <taxon>Actinomycetes</taxon>
        <taxon>Micrococcales</taxon>
        <taxon>Cellulomonadaceae</taxon>
        <taxon>Oerskovia</taxon>
    </lineage>
</organism>
<evidence type="ECO:0000256" key="1">
    <source>
        <dbReference type="SAM" id="MobiDB-lite"/>
    </source>
</evidence>
<protein>
    <submittedName>
        <fullName evidence="2">Uncharacterized protein</fullName>
    </submittedName>
</protein>
<proteinExistence type="predicted"/>
<dbReference type="AlphaFoldDB" id="A0A163QHL3"/>
<dbReference type="Proteomes" id="UP000076447">
    <property type="component" value="Unassembled WGS sequence"/>
</dbReference>
<dbReference type="PATRIC" id="fig|43678.3.peg.3487"/>
<dbReference type="EMBL" id="LRIE01000082">
    <property type="protein sequence ID" value="KZM34175.1"/>
    <property type="molecule type" value="Genomic_DNA"/>
</dbReference>
<dbReference type="STRING" id="43678.OJAG_33270"/>
<gene>
    <name evidence="2" type="ORF">OJAG_33270</name>
</gene>
<accession>A0A163QHL3</accession>
<evidence type="ECO:0000313" key="3">
    <source>
        <dbReference type="Proteomes" id="UP000076447"/>
    </source>
</evidence>
<dbReference type="OrthoDB" id="4829209at2"/>
<evidence type="ECO:0000313" key="2">
    <source>
        <dbReference type="EMBL" id="KZM34175.1"/>
    </source>
</evidence>
<name>A0A163QHL3_9CELL</name>
<dbReference type="RefSeq" id="WP_056647244.1">
    <property type="nucleotide sequence ID" value="NZ_LRIE01000082.1"/>
</dbReference>
<sequence>MAQDTVDDGAPTPTPVPTPGDVRTGATPSGDETTHDAVTAALGRLDELTDAPLEHHVTVFDAIHEALQDRLADAED</sequence>
<comment type="caution">
    <text evidence="2">The sequence shown here is derived from an EMBL/GenBank/DDBJ whole genome shotgun (WGS) entry which is preliminary data.</text>
</comment>
<feature type="region of interest" description="Disordered" evidence="1">
    <location>
        <begin position="1"/>
        <end position="36"/>
    </location>
</feature>